<feature type="compositionally biased region" description="Basic residues" evidence="12">
    <location>
        <begin position="1363"/>
        <end position="1380"/>
    </location>
</feature>
<evidence type="ECO:0000256" key="1">
    <source>
        <dbReference type="ARBA" id="ARBA00004123"/>
    </source>
</evidence>
<dbReference type="Gene3D" id="1.10.150.80">
    <property type="entry name" value="HRDC domain"/>
    <property type="match status" value="1"/>
</dbReference>
<feature type="region of interest" description="Disordered" evidence="12">
    <location>
        <begin position="228"/>
        <end position="250"/>
    </location>
</feature>
<proteinExistence type="inferred from homology"/>
<feature type="region of interest" description="Disordered" evidence="12">
    <location>
        <begin position="1306"/>
        <end position="1333"/>
    </location>
</feature>
<evidence type="ECO:0000256" key="7">
    <source>
        <dbReference type="ARBA" id="ARBA00023125"/>
    </source>
</evidence>
<dbReference type="InterPro" id="IPR018982">
    <property type="entry name" value="RQC_domain"/>
</dbReference>
<dbReference type="GO" id="GO:0005524">
    <property type="term" value="F:ATP binding"/>
    <property type="evidence" value="ECO:0007669"/>
    <property type="project" value="UniProtKB-KW"/>
</dbReference>
<dbReference type="GO" id="GO:0009378">
    <property type="term" value="F:four-way junction helicase activity"/>
    <property type="evidence" value="ECO:0007669"/>
    <property type="project" value="TreeGrafter"/>
</dbReference>
<dbReference type="GO" id="GO:0000706">
    <property type="term" value="P:meiotic DNA double-strand break processing"/>
    <property type="evidence" value="ECO:0007669"/>
    <property type="project" value="EnsemblFungi"/>
</dbReference>
<gene>
    <name evidence="15" type="ORF">LADA_0F13058G</name>
</gene>
<dbReference type="Pfam" id="PF00270">
    <property type="entry name" value="DEAD"/>
    <property type="match status" value="1"/>
</dbReference>
<keyword evidence="9" id="KW-0539">Nucleus</keyword>
<dbReference type="GO" id="GO:0000724">
    <property type="term" value="P:double-strand break repair via homologous recombination"/>
    <property type="evidence" value="ECO:0007669"/>
    <property type="project" value="EnsemblFungi"/>
</dbReference>
<dbReference type="InterPro" id="IPR002464">
    <property type="entry name" value="DNA/RNA_helicase_DEAH_CS"/>
</dbReference>
<dbReference type="FunFam" id="3.40.50.300:FF:000340">
    <property type="entry name" value="Bloom syndrome, RecQ helicase"/>
    <property type="match status" value="1"/>
</dbReference>
<dbReference type="Pfam" id="PF11408">
    <property type="entry name" value="Helicase_Sgs1"/>
    <property type="match status" value="1"/>
</dbReference>
<dbReference type="GO" id="GO:0005730">
    <property type="term" value="C:nucleolus"/>
    <property type="evidence" value="ECO:0007669"/>
    <property type="project" value="EnsemblFungi"/>
</dbReference>
<dbReference type="EC" id="5.6.2.4" evidence="11"/>
<dbReference type="OrthoDB" id="10261556at2759"/>
<dbReference type="InterPro" id="IPR011545">
    <property type="entry name" value="DEAD/DEAH_box_helicase_dom"/>
</dbReference>
<dbReference type="InterPro" id="IPR010997">
    <property type="entry name" value="HRDC-like_sf"/>
</dbReference>
<dbReference type="InterPro" id="IPR014001">
    <property type="entry name" value="Helicase_ATP-bd"/>
</dbReference>
<keyword evidence="3" id="KW-0547">Nucleotide-binding</keyword>
<evidence type="ECO:0000256" key="2">
    <source>
        <dbReference type="ARBA" id="ARBA00005446"/>
    </source>
</evidence>
<dbReference type="NCBIfam" id="TIGR00614">
    <property type="entry name" value="recQ_fam"/>
    <property type="match status" value="1"/>
</dbReference>
<dbReference type="SUPFAM" id="SSF47819">
    <property type="entry name" value="HRDC-like"/>
    <property type="match status" value="1"/>
</dbReference>
<keyword evidence="5" id="KW-0347">Helicase</keyword>
<dbReference type="InterPro" id="IPR022758">
    <property type="entry name" value="Helicase_Sgs1"/>
</dbReference>
<sequence>MQDNLKAQLTWLKRDKPYEPNRNLLERILRAETADKRQKLWGRSEEVIGSQQAVVELTADLKKRTQVAASKAGAVTYQSGGVSTGSSTVEENGTQRPGISLSHPSAIRSSHRVSVSTQLSQKPTSLPATSYVDSGSLSMHQASDEVRGRIRRTSNQSSNSGDMLSLQDNIIRLLQNQASLLNKKCSIIESTSLSADSKSLQLKSEVNPHLEQLEKRLQDLGSLLESLKKESSATHDTSHKVQPSSLPRALANSSSVEVTVNKINAPRTLHGNSVQTNFTEQDLITVLDEDEEEEDLQVLAQLSNQVLQTSSRKTGRVRTLRKHRDVNYRIPELDDSLNYNMRRVSQSQQSNNDAHDTTMEAEPEDSQYLLTAEEDNDEVRSSDREFVEDGIDNFLEESDDDDYQGTINARKDIASEADGHRGPSHPIHDVVDLPNIEVIGSSPINHMPDVSSRIHSPPTPEVDLLETHSQEVPEFDTISESIQQTFPNDFHKDAPRQALGGSQQQQKCYDETFTHSDSEDFDDFDAEREYLTQGADLRELDDDLKIISEQKLDNSHGALFQVKEEAISIDLIGGNDEGNFHSERNVNVPASTGPEGIETTGPRYEWSKEVHHRLKHVFELPGFRPNQLEAINATLAGKDVFVLMPTGGGKSLCYQLPAVVKSGTTCGTTVVISPLISLMQDQVAHLLAKNIKACMFSSKGTADQRRQTFNLFTNGLLDLIYISPEMISASEQCKRAINKLYNDGKLARIVVDEAHCVSNWGHDFRPDYKQLKYFKDQYPDIPMIALTATASEQVRLDVVHNLRLDKPVFLKQSFNRTNLFYQVLKKGKNAVFEMCDSVKTRFKNQTGIIYCHSKNSCEQTASLMQKAGVNCAYYHAGMEPDERNQVQQAWQNDNIRVICATVAFGMGIDKPDVRFVYHLTVPRTLEGYYQETGRAGRDGKYSYCIMYYTFRDVRTIQTMIQKDKNLDRDNKDKHLTKLQQVMQYCENATDCRRQLVLSYFNEEFKSTLCQSNCDNCRNSANTTTEERDITVDAIDIIKLVNSIQDDKVTLIHCQDVYKGSRNSKIVQANHDKLPFHGLGKNMSKSEIERIFFRLVTTQVLQEYSVMTGKGFASNYVKAGPKSRQVLSGRLKVSMQFVTSTIDASRNSPAPPILNNLQTVSKDSTDRRRAISIETAKISMNGTPVLKQFAYEHTNPRARSPSEHTAIILDDNISNLSPQEQLCITNAYQELKQRAIELARNQNYPSYTSIISEQALKRAAFSVPQNENDFVILPNLGDSQKRNYHHFKDLFEILRLQRDSLLRKASHLPSETTNVSPWFQTPNFEETPETQQRDEEILRQIRSSTTAEAYSGVLSQKPKNSQTKPKRGKKAKWPPKNWARR</sequence>
<dbReference type="GO" id="GO:0044547">
    <property type="term" value="F:DNA topoisomerase binding"/>
    <property type="evidence" value="ECO:0007669"/>
    <property type="project" value="EnsemblFungi"/>
</dbReference>
<evidence type="ECO:0000256" key="6">
    <source>
        <dbReference type="ARBA" id="ARBA00022840"/>
    </source>
</evidence>
<dbReference type="Pfam" id="PF09382">
    <property type="entry name" value="RQC"/>
    <property type="match status" value="1"/>
</dbReference>
<dbReference type="GO" id="GO:0010520">
    <property type="term" value="P:regulation of reciprocal meiotic recombination"/>
    <property type="evidence" value="ECO:0007669"/>
    <property type="project" value="EnsemblFungi"/>
</dbReference>
<feature type="region of interest" description="Disordered" evidence="12">
    <location>
        <begin position="344"/>
        <end position="365"/>
    </location>
</feature>
<evidence type="ECO:0000313" key="15">
    <source>
        <dbReference type="EMBL" id="SCU91927.1"/>
    </source>
</evidence>
<dbReference type="GO" id="GO:0005737">
    <property type="term" value="C:cytoplasm"/>
    <property type="evidence" value="ECO:0007669"/>
    <property type="project" value="TreeGrafter"/>
</dbReference>
<dbReference type="PROSITE" id="PS00690">
    <property type="entry name" value="DEAH_ATP_HELICASE"/>
    <property type="match status" value="1"/>
</dbReference>
<dbReference type="SUPFAM" id="SSF52540">
    <property type="entry name" value="P-loop containing nucleoside triphosphate hydrolases"/>
    <property type="match status" value="2"/>
</dbReference>
<dbReference type="Gene3D" id="1.10.10.10">
    <property type="entry name" value="Winged helix-like DNA-binding domain superfamily/Winged helix DNA-binding domain"/>
    <property type="match status" value="1"/>
</dbReference>
<dbReference type="FunFam" id="3.40.50.300:FF:000296">
    <property type="entry name" value="ATP-dependent DNA helicase RecQ"/>
    <property type="match status" value="1"/>
</dbReference>
<feature type="domain" description="Helicase ATP-binding" evidence="13">
    <location>
        <begin position="631"/>
        <end position="808"/>
    </location>
</feature>
<feature type="domain" description="Helicase C-terminal" evidence="14">
    <location>
        <begin position="830"/>
        <end position="979"/>
    </location>
</feature>
<evidence type="ECO:0000256" key="11">
    <source>
        <dbReference type="ARBA" id="ARBA00034808"/>
    </source>
</evidence>
<keyword evidence="6" id="KW-0067">ATP-binding</keyword>
<dbReference type="GO" id="GO:0006260">
    <property type="term" value="P:DNA replication"/>
    <property type="evidence" value="ECO:0007669"/>
    <property type="project" value="EnsemblFungi"/>
</dbReference>
<dbReference type="Proteomes" id="UP000190274">
    <property type="component" value="Chromosome F"/>
</dbReference>
<evidence type="ECO:0000256" key="10">
    <source>
        <dbReference type="ARBA" id="ARBA00034617"/>
    </source>
</evidence>
<feature type="compositionally biased region" description="Polar residues" evidence="12">
    <location>
        <begin position="240"/>
        <end position="250"/>
    </location>
</feature>
<dbReference type="InterPro" id="IPR032284">
    <property type="entry name" value="RecQ_Zn-bd"/>
</dbReference>
<feature type="compositionally biased region" description="Low complexity" evidence="12">
    <location>
        <begin position="77"/>
        <end position="89"/>
    </location>
</feature>
<dbReference type="GO" id="GO:0031860">
    <property type="term" value="P:telomeric 3' overhang formation"/>
    <property type="evidence" value="ECO:0007669"/>
    <property type="project" value="EnsemblFungi"/>
</dbReference>
<feature type="compositionally biased region" description="Polar residues" evidence="12">
    <location>
        <begin position="1347"/>
        <end position="1362"/>
    </location>
</feature>
<dbReference type="InterPro" id="IPR004589">
    <property type="entry name" value="DNA_helicase_ATP-dep_RecQ"/>
</dbReference>
<dbReference type="GO" id="GO:0044818">
    <property type="term" value="P:mitotic G2/M transition checkpoint"/>
    <property type="evidence" value="ECO:0007669"/>
    <property type="project" value="EnsemblFungi"/>
</dbReference>
<comment type="subcellular location">
    <subcellularLocation>
        <location evidence="1">Nucleus</location>
    </subcellularLocation>
</comment>
<dbReference type="CDD" id="cd17920">
    <property type="entry name" value="DEXHc_RecQ"/>
    <property type="match status" value="1"/>
</dbReference>
<dbReference type="GO" id="GO:0045132">
    <property type="term" value="P:meiotic chromosome segregation"/>
    <property type="evidence" value="ECO:0007669"/>
    <property type="project" value="EnsemblFungi"/>
</dbReference>
<dbReference type="Gene3D" id="3.40.50.300">
    <property type="entry name" value="P-loop containing nucleotide triphosphate hydrolases"/>
    <property type="match status" value="2"/>
</dbReference>
<dbReference type="SMART" id="SM00487">
    <property type="entry name" value="DEXDc"/>
    <property type="match status" value="1"/>
</dbReference>
<dbReference type="InterPro" id="IPR044876">
    <property type="entry name" value="HRDC_dom_sf"/>
</dbReference>
<evidence type="ECO:0000256" key="4">
    <source>
        <dbReference type="ARBA" id="ARBA00022801"/>
    </source>
</evidence>
<evidence type="ECO:0000256" key="8">
    <source>
        <dbReference type="ARBA" id="ARBA00023235"/>
    </source>
</evidence>
<dbReference type="GO" id="GO:0010947">
    <property type="term" value="P:negative regulation of meiotic joint molecule formation"/>
    <property type="evidence" value="ECO:0007669"/>
    <property type="project" value="EnsemblFungi"/>
</dbReference>
<comment type="similarity">
    <text evidence="2">Belongs to the helicase family. RecQ subfamily.</text>
</comment>
<evidence type="ECO:0000256" key="12">
    <source>
        <dbReference type="SAM" id="MobiDB-lite"/>
    </source>
</evidence>
<dbReference type="CDD" id="cd18794">
    <property type="entry name" value="SF2_C_RecQ"/>
    <property type="match status" value="1"/>
</dbReference>
<evidence type="ECO:0000259" key="13">
    <source>
        <dbReference type="PROSITE" id="PS51192"/>
    </source>
</evidence>
<protein>
    <recommendedName>
        <fullName evidence="11">DNA 3'-5' helicase</fullName>
        <ecNumber evidence="11">5.6.2.4</ecNumber>
    </recommendedName>
</protein>
<dbReference type="GO" id="GO:0003677">
    <property type="term" value="F:DNA binding"/>
    <property type="evidence" value="ECO:0007669"/>
    <property type="project" value="UniProtKB-KW"/>
</dbReference>
<dbReference type="InterPro" id="IPR036388">
    <property type="entry name" value="WH-like_DNA-bd_sf"/>
</dbReference>
<feature type="compositionally biased region" description="Basic and acidic residues" evidence="12">
    <location>
        <begin position="228"/>
        <end position="239"/>
    </location>
</feature>
<dbReference type="PROSITE" id="PS51194">
    <property type="entry name" value="HELICASE_CTER"/>
    <property type="match status" value="1"/>
</dbReference>
<evidence type="ECO:0000256" key="9">
    <source>
        <dbReference type="ARBA" id="ARBA00023242"/>
    </source>
</evidence>
<dbReference type="GO" id="GO:0031573">
    <property type="term" value="P:mitotic intra-S DNA damage checkpoint signaling"/>
    <property type="evidence" value="ECO:0007669"/>
    <property type="project" value="EnsemblFungi"/>
</dbReference>
<accession>A0A1G4JMP8</accession>
<dbReference type="InterPro" id="IPR036390">
    <property type="entry name" value="WH_DNA-bd_sf"/>
</dbReference>
<dbReference type="GO" id="GO:0000722">
    <property type="term" value="P:telomere maintenance via recombination"/>
    <property type="evidence" value="ECO:0007669"/>
    <property type="project" value="EnsemblFungi"/>
</dbReference>
<dbReference type="GO" id="GO:0016787">
    <property type="term" value="F:hydrolase activity"/>
    <property type="evidence" value="ECO:0007669"/>
    <property type="project" value="UniProtKB-KW"/>
</dbReference>
<dbReference type="GO" id="GO:0007534">
    <property type="term" value="P:gene conversion at mating-type locus"/>
    <property type="evidence" value="ECO:0007669"/>
    <property type="project" value="EnsemblFungi"/>
</dbReference>
<evidence type="ECO:0000256" key="3">
    <source>
        <dbReference type="ARBA" id="ARBA00022741"/>
    </source>
</evidence>
<feature type="region of interest" description="Disordered" evidence="12">
    <location>
        <begin position="77"/>
        <end position="161"/>
    </location>
</feature>
<dbReference type="SUPFAM" id="SSF46785">
    <property type="entry name" value="Winged helix' DNA-binding domain"/>
    <property type="match status" value="1"/>
</dbReference>
<dbReference type="STRING" id="1266660.A0A1G4JMP8"/>
<dbReference type="SMART" id="SM00490">
    <property type="entry name" value="HELICc"/>
    <property type="match status" value="1"/>
</dbReference>
<dbReference type="InterPro" id="IPR001650">
    <property type="entry name" value="Helicase_C-like"/>
</dbReference>
<dbReference type="InterPro" id="IPR027417">
    <property type="entry name" value="P-loop_NTPase"/>
</dbReference>
<dbReference type="GO" id="GO:0006265">
    <property type="term" value="P:DNA topological change"/>
    <property type="evidence" value="ECO:0007669"/>
    <property type="project" value="EnsemblFungi"/>
</dbReference>
<evidence type="ECO:0000313" key="16">
    <source>
        <dbReference type="Proteomes" id="UP000190274"/>
    </source>
</evidence>
<dbReference type="GO" id="GO:0031422">
    <property type="term" value="C:RecQ family helicase-topoisomerase III complex"/>
    <property type="evidence" value="ECO:0007669"/>
    <property type="project" value="EnsemblFungi"/>
</dbReference>
<dbReference type="PANTHER" id="PTHR13710">
    <property type="entry name" value="DNA HELICASE RECQ FAMILY MEMBER"/>
    <property type="match status" value="1"/>
</dbReference>
<keyword evidence="8" id="KW-0413">Isomerase</keyword>
<feature type="compositionally biased region" description="Polar residues" evidence="12">
    <location>
        <begin position="1308"/>
        <end position="1323"/>
    </location>
</feature>
<dbReference type="SMART" id="SM00956">
    <property type="entry name" value="RQC"/>
    <property type="match status" value="1"/>
</dbReference>
<dbReference type="PROSITE" id="PS51192">
    <property type="entry name" value="HELICASE_ATP_BIND_1"/>
    <property type="match status" value="1"/>
</dbReference>
<organism evidence="15 16">
    <name type="scientific">Lachancea dasiensis</name>
    <dbReference type="NCBI Taxonomy" id="1072105"/>
    <lineage>
        <taxon>Eukaryota</taxon>
        <taxon>Fungi</taxon>
        <taxon>Dikarya</taxon>
        <taxon>Ascomycota</taxon>
        <taxon>Saccharomycotina</taxon>
        <taxon>Saccharomycetes</taxon>
        <taxon>Saccharomycetales</taxon>
        <taxon>Saccharomycetaceae</taxon>
        <taxon>Lachancea</taxon>
    </lineage>
</organism>
<keyword evidence="7" id="KW-0238">DNA-binding</keyword>
<dbReference type="PANTHER" id="PTHR13710:SF153">
    <property type="entry name" value="RECQ-LIKE DNA HELICASE BLM"/>
    <property type="match status" value="1"/>
</dbReference>
<dbReference type="FunFam" id="1.10.10.10:FF:000668">
    <property type="entry name" value="ATP-dependent DNA helicase"/>
    <property type="match status" value="1"/>
</dbReference>
<dbReference type="Pfam" id="PF00271">
    <property type="entry name" value="Helicase_C"/>
    <property type="match status" value="1"/>
</dbReference>
<evidence type="ECO:0000259" key="14">
    <source>
        <dbReference type="PROSITE" id="PS51194"/>
    </source>
</evidence>
<evidence type="ECO:0000256" key="5">
    <source>
        <dbReference type="ARBA" id="ARBA00022806"/>
    </source>
</evidence>
<comment type="catalytic activity">
    <reaction evidence="10">
        <text>Couples ATP hydrolysis with the unwinding of duplex DNA by translocating in the 3'-5' direction.</text>
        <dbReference type="EC" id="5.6.2.4"/>
    </reaction>
</comment>
<dbReference type="GO" id="GO:0000070">
    <property type="term" value="P:mitotic sister chromatid segregation"/>
    <property type="evidence" value="ECO:0007669"/>
    <property type="project" value="EnsemblFungi"/>
</dbReference>
<reference evidence="15 16" key="1">
    <citation type="submission" date="2016-03" db="EMBL/GenBank/DDBJ databases">
        <authorList>
            <person name="Devillers H."/>
        </authorList>
    </citation>
    <scope>NUCLEOTIDE SEQUENCE [LARGE SCALE GENOMIC DNA]</scope>
    <source>
        <strain evidence="15">CBS 10888</strain>
    </source>
</reference>
<keyword evidence="16" id="KW-1185">Reference proteome</keyword>
<keyword evidence="4" id="KW-0378">Hydrolase</keyword>
<dbReference type="Pfam" id="PF16124">
    <property type="entry name" value="RecQ_Zn_bind"/>
    <property type="match status" value="1"/>
</dbReference>
<feature type="region of interest" description="Disordered" evidence="12">
    <location>
        <begin position="1347"/>
        <end position="1380"/>
    </location>
</feature>
<name>A0A1G4JMP8_9SACH</name>
<dbReference type="GO" id="GO:0043138">
    <property type="term" value="F:3'-5' DNA helicase activity"/>
    <property type="evidence" value="ECO:0007669"/>
    <property type="project" value="UniProtKB-EC"/>
</dbReference>
<dbReference type="EMBL" id="LT598458">
    <property type="protein sequence ID" value="SCU91927.1"/>
    <property type="molecule type" value="Genomic_DNA"/>
</dbReference>
<feature type="compositionally biased region" description="Polar residues" evidence="12">
    <location>
        <begin position="112"/>
        <end position="141"/>
    </location>
</feature>